<gene>
    <name evidence="2" type="ORF">CLOSTHATH_01684</name>
</gene>
<comment type="caution">
    <text evidence="2">The sequence shown here is derived from an EMBL/GenBank/DDBJ whole genome shotgun (WGS) entry which is preliminary data.</text>
</comment>
<dbReference type="PANTHER" id="PTHR34614">
    <property type="match status" value="1"/>
</dbReference>
<evidence type="ECO:0000259" key="1">
    <source>
        <dbReference type="Pfam" id="PF01609"/>
    </source>
</evidence>
<dbReference type="InterPro" id="IPR012337">
    <property type="entry name" value="RNaseH-like_sf"/>
</dbReference>
<dbReference type="PANTHER" id="PTHR34614:SF2">
    <property type="entry name" value="TRANSPOSASE IS4-LIKE DOMAIN-CONTAINING PROTEIN"/>
    <property type="match status" value="1"/>
</dbReference>
<reference evidence="2 3" key="1">
    <citation type="submission" date="2010-01" db="EMBL/GenBank/DDBJ databases">
        <authorList>
            <person name="Weinstock G."/>
            <person name="Sodergren E."/>
            <person name="Clifton S."/>
            <person name="Fulton L."/>
            <person name="Fulton B."/>
            <person name="Courtney L."/>
            <person name="Fronick C."/>
            <person name="Harrison M."/>
            <person name="Strong C."/>
            <person name="Farmer C."/>
            <person name="Delahaunty K."/>
            <person name="Markovic C."/>
            <person name="Hall O."/>
            <person name="Minx P."/>
            <person name="Tomlinson C."/>
            <person name="Mitreva M."/>
            <person name="Nelson J."/>
            <person name="Hou S."/>
            <person name="Wollam A."/>
            <person name="Pepin K.H."/>
            <person name="Johnson M."/>
            <person name="Bhonagiri V."/>
            <person name="Nash W.E."/>
            <person name="Warren W."/>
            <person name="Chinwalla A."/>
            <person name="Mardis E.R."/>
            <person name="Wilson R.K."/>
        </authorList>
    </citation>
    <scope>NUCLEOTIDE SEQUENCE [LARGE SCALE GENOMIC DNA]</scope>
    <source>
        <strain evidence="2 3">DSM 13479</strain>
    </source>
</reference>
<dbReference type="HOGENOM" id="CLU_022426_4_0_9"/>
<name>D3ADK6_9FIRM</name>
<dbReference type="NCBIfam" id="NF033559">
    <property type="entry name" value="transpos_IS1634"/>
    <property type="match status" value="1"/>
</dbReference>
<feature type="domain" description="Transposase IS4-like" evidence="1">
    <location>
        <begin position="213"/>
        <end position="499"/>
    </location>
</feature>
<dbReference type="GO" id="GO:0004803">
    <property type="term" value="F:transposase activity"/>
    <property type="evidence" value="ECO:0007669"/>
    <property type="project" value="InterPro"/>
</dbReference>
<dbReference type="AlphaFoldDB" id="D3ADK6"/>
<dbReference type="GO" id="GO:0003677">
    <property type="term" value="F:DNA binding"/>
    <property type="evidence" value="ECO:0007669"/>
    <property type="project" value="InterPro"/>
</dbReference>
<dbReference type="InterPro" id="IPR002559">
    <property type="entry name" value="Transposase_11"/>
</dbReference>
<dbReference type="SUPFAM" id="SSF53098">
    <property type="entry name" value="Ribonuclease H-like"/>
    <property type="match status" value="1"/>
</dbReference>
<dbReference type="EMBL" id="ACIO01000121">
    <property type="protein sequence ID" value="EFD00116.1"/>
    <property type="molecule type" value="Genomic_DNA"/>
</dbReference>
<dbReference type="Pfam" id="PF01609">
    <property type="entry name" value="DDE_Tnp_1"/>
    <property type="match status" value="1"/>
</dbReference>
<evidence type="ECO:0000313" key="2">
    <source>
        <dbReference type="EMBL" id="EFD00116.1"/>
    </source>
</evidence>
<accession>D3ADK6</accession>
<evidence type="ECO:0000313" key="3">
    <source>
        <dbReference type="Proteomes" id="UP000004968"/>
    </source>
</evidence>
<dbReference type="GO" id="GO:0006313">
    <property type="term" value="P:DNA transposition"/>
    <property type="evidence" value="ECO:0007669"/>
    <property type="project" value="InterPro"/>
</dbReference>
<organism evidence="2 3">
    <name type="scientific">Hungatella hathewayi DSM 13479</name>
    <dbReference type="NCBI Taxonomy" id="566550"/>
    <lineage>
        <taxon>Bacteria</taxon>
        <taxon>Bacillati</taxon>
        <taxon>Bacillota</taxon>
        <taxon>Clostridia</taxon>
        <taxon>Lachnospirales</taxon>
        <taxon>Lachnospiraceae</taxon>
        <taxon>Hungatella</taxon>
    </lineage>
</organism>
<protein>
    <submittedName>
        <fullName evidence="2">Putative transposase, IS4 family</fullName>
    </submittedName>
</protein>
<dbReference type="Proteomes" id="UP000004968">
    <property type="component" value="Unassembled WGS sequence"/>
</dbReference>
<sequence length="575" mass="66857">MKVDTTKSKNAESFYIRQSYVNSEGKSTSKTIRKLGTLNELLVEHGPTRDDVMRWAKKQAEIETEKYKAQKDVKTVLIPLRADKKIDYNMEKRFQGGYLFLQSIYYSLGLNRVCRKIRDKHQFEYDLNAILSDLIYTRVMEPSSKRSSYKAACGFLEKPGYELHDVYRALSVLAQESDLIQAELYKNSNFLTKRNDHILYYDCTNYYFEIEQEEGDKKYGKSKEHRPNPIIQTGLFTDGDGIPLAFSLFPGNQNEQTSLKPLEKKVIEDFGCDRFIFCSDAGLASENNRLFNHTGKRGFIVTQSIKKLAAEYREAALNRTGFRRLSDGKPADLEQLNEADSQELFYKEEPYSSKKLEQRLIITYSPKYAAYQKDLREKQVQRAMDMLKDGKHKKTRKNPNDPARFIDKEAVTKDGETADILYYLDEAKIAEEARYDGLYAVCTDLFDDQPGDILKVSEGRWQIEACFRIMKTDFLARPVYVQREDRIKAHFLICFTALLVYRLLEKKLEKKYTCSEILETLRKFQFADVGGQGFMPLYKRTKLTDALHSTSGIETDFEFITKSKMKEIQKKSKLR</sequence>
<dbReference type="RefSeq" id="WP_006772216.1">
    <property type="nucleotide sequence ID" value="NZ_GG667626.1"/>
</dbReference>
<dbReference type="InterPro" id="IPR047654">
    <property type="entry name" value="IS1634_transpos"/>
</dbReference>
<dbReference type="GeneID" id="93151776"/>
<proteinExistence type="predicted"/>